<feature type="domain" description="AMP-binding enzyme C-terminal" evidence="2">
    <location>
        <begin position="444"/>
        <end position="518"/>
    </location>
</feature>
<gene>
    <name evidence="3" type="ORF">QJ522_10720</name>
</gene>
<dbReference type="AlphaFoldDB" id="A0AAW6TY36"/>
<dbReference type="InterPro" id="IPR000873">
    <property type="entry name" value="AMP-dep_synth/lig_dom"/>
</dbReference>
<dbReference type="Gene3D" id="3.30.300.30">
    <property type="match status" value="1"/>
</dbReference>
<dbReference type="SUPFAM" id="SSF56801">
    <property type="entry name" value="Acetyl-CoA synthetase-like"/>
    <property type="match status" value="1"/>
</dbReference>
<proteinExistence type="predicted"/>
<dbReference type="PANTHER" id="PTHR43767:SF1">
    <property type="entry name" value="NONRIBOSOMAL PEPTIDE SYNTHASE PES1 (EUROFUNG)-RELATED"/>
    <property type="match status" value="1"/>
</dbReference>
<evidence type="ECO:0000313" key="3">
    <source>
        <dbReference type="EMBL" id="MDI6449515.1"/>
    </source>
</evidence>
<dbReference type="RefSeq" id="WP_349244924.1">
    <property type="nucleotide sequence ID" value="NZ_JASCXX010000011.1"/>
</dbReference>
<feature type="domain" description="AMP-dependent synthetase/ligase" evidence="1">
    <location>
        <begin position="14"/>
        <end position="388"/>
    </location>
</feature>
<protein>
    <submittedName>
        <fullName evidence="3">Class I adenylate-forming enzyme family protein</fullName>
    </submittedName>
</protein>
<dbReference type="InterPro" id="IPR025110">
    <property type="entry name" value="AMP-bd_C"/>
</dbReference>
<evidence type="ECO:0000313" key="4">
    <source>
        <dbReference type="Proteomes" id="UP001431776"/>
    </source>
</evidence>
<dbReference type="PANTHER" id="PTHR43767">
    <property type="entry name" value="LONG-CHAIN-FATTY-ACID--COA LIGASE"/>
    <property type="match status" value="1"/>
</dbReference>
<dbReference type="Pfam" id="PF00501">
    <property type="entry name" value="AMP-binding"/>
    <property type="match status" value="1"/>
</dbReference>
<sequence>MIEFDPTLVHEWLSRSARRHPDKDAIVCGQERWTYRKLETCSNRFARALCDLGLERQDRVVILLGNCAETVASLYGTLKAGGVFVILDGNTKARRLQYVLQNSQARVLVARSSLRALVAEALEALDHDVRVVWHDTNAPVGAPPNVSDICWNALVADGADESDLSSVAAGELPRTIDIDLAALIYTSATTGDPKGVMSTHHNMISAARSIIQYIGNDPDDVVLDALPLSFDYGLYQVIMAVMFGGTVVLESSFVYLHNILTRIAEEKVTGFPIVPTMVAMLLKMRDLGGYDLRCLRYITNTGAALPVQHIRSLQQLLPHVKLFSMFGLTECKRVGYLDPDELARRPGSVGKAMPNCEVAVVDEQGNCVPAGEVGELVIRGSNVMQGYWRDPAMTDKAYRAGPYPASRWLYSGDYFRMDKEGFLYFLGRKDDMIKTRGERVSPKEVENAICELDDVAEAAVVPVPDEILGQAIKVFVVGRADGLNEKDVLRHCARRLEPFMVPKYVEFVPALPRTAHGKVNKRELQTVKGG</sequence>
<dbReference type="GO" id="GO:0016878">
    <property type="term" value="F:acid-thiol ligase activity"/>
    <property type="evidence" value="ECO:0007669"/>
    <property type="project" value="UniProtKB-ARBA"/>
</dbReference>
<accession>A0AAW6TY36</accession>
<dbReference type="InterPro" id="IPR050237">
    <property type="entry name" value="ATP-dep_AMP-bd_enzyme"/>
</dbReference>
<comment type="caution">
    <text evidence="3">The sequence shown here is derived from an EMBL/GenBank/DDBJ whole genome shotgun (WGS) entry which is preliminary data.</text>
</comment>
<name>A0AAW6TY36_9BACT</name>
<dbReference type="Pfam" id="PF13193">
    <property type="entry name" value="AMP-binding_C"/>
    <property type="match status" value="1"/>
</dbReference>
<dbReference type="Gene3D" id="3.40.50.12780">
    <property type="entry name" value="N-terminal domain of ligase-like"/>
    <property type="match status" value="1"/>
</dbReference>
<evidence type="ECO:0000259" key="1">
    <source>
        <dbReference type="Pfam" id="PF00501"/>
    </source>
</evidence>
<organism evidence="3 4">
    <name type="scientific">Anaerobaca lacustris</name>
    <dbReference type="NCBI Taxonomy" id="3044600"/>
    <lineage>
        <taxon>Bacteria</taxon>
        <taxon>Pseudomonadati</taxon>
        <taxon>Planctomycetota</taxon>
        <taxon>Phycisphaerae</taxon>
        <taxon>Sedimentisphaerales</taxon>
        <taxon>Anaerobacaceae</taxon>
        <taxon>Anaerobaca</taxon>
    </lineage>
</organism>
<dbReference type="InterPro" id="IPR042099">
    <property type="entry name" value="ANL_N_sf"/>
</dbReference>
<dbReference type="InterPro" id="IPR045851">
    <property type="entry name" value="AMP-bd_C_sf"/>
</dbReference>
<evidence type="ECO:0000259" key="2">
    <source>
        <dbReference type="Pfam" id="PF13193"/>
    </source>
</evidence>
<reference evidence="3" key="1">
    <citation type="submission" date="2023-05" db="EMBL/GenBank/DDBJ databases">
        <title>Anaerotaeda fermentans gen. nov., sp. nov., a novel anaerobic planctomycete of the new family within the order Sedimentisphaerales isolated from Taman Peninsula, Russia.</title>
        <authorList>
            <person name="Khomyakova M.A."/>
            <person name="Merkel A.Y."/>
            <person name="Slobodkin A.I."/>
        </authorList>
    </citation>
    <scope>NUCLEOTIDE SEQUENCE</scope>
    <source>
        <strain evidence="3">M17dextr</strain>
    </source>
</reference>
<dbReference type="Proteomes" id="UP001431776">
    <property type="component" value="Unassembled WGS sequence"/>
</dbReference>
<dbReference type="EMBL" id="JASCXX010000011">
    <property type="protein sequence ID" value="MDI6449515.1"/>
    <property type="molecule type" value="Genomic_DNA"/>
</dbReference>
<keyword evidence="4" id="KW-1185">Reference proteome</keyword>